<protein>
    <submittedName>
        <fullName evidence="2">Iron-dependent repressor</fullName>
    </submittedName>
</protein>
<evidence type="ECO:0000313" key="2">
    <source>
        <dbReference type="EMBL" id="KRK92951.1"/>
    </source>
</evidence>
<dbReference type="Gene3D" id="2.30.30.90">
    <property type="match status" value="1"/>
</dbReference>
<dbReference type="PANTHER" id="PTHR33238:SF7">
    <property type="entry name" value="IRON-DEPENDENT TRANSCRIPTIONAL REGULATOR"/>
    <property type="match status" value="1"/>
</dbReference>
<organism evidence="2 3">
    <name type="scientific">Companilactobacillus futsaii JCM 17355</name>
    <dbReference type="NCBI Taxonomy" id="1423818"/>
    <lineage>
        <taxon>Bacteria</taxon>
        <taxon>Bacillati</taxon>
        <taxon>Bacillota</taxon>
        <taxon>Bacilli</taxon>
        <taxon>Lactobacillales</taxon>
        <taxon>Lactobacillaceae</taxon>
        <taxon>Companilactobacillus</taxon>
    </lineage>
</organism>
<gene>
    <name evidence="2" type="ORF">FC88_GL000563</name>
</gene>
<dbReference type="InterPro" id="IPR038157">
    <property type="entry name" value="FeoA_core_dom"/>
</dbReference>
<dbReference type="Gene3D" id="1.10.10.10">
    <property type="entry name" value="Winged helix-like DNA-binding domain superfamily/Winged helix DNA-binding domain"/>
    <property type="match status" value="1"/>
</dbReference>
<proteinExistence type="predicted"/>
<dbReference type="InterPro" id="IPR050536">
    <property type="entry name" value="DtxR_MntR_Metal-Reg"/>
</dbReference>
<dbReference type="InterPro" id="IPR036421">
    <property type="entry name" value="Fe_dep_repressor_sf"/>
</dbReference>
<keyword evidence="3" id="KW-1185">Reference proteome</keyword>
<reference evidence="2 3" key="1">
    <citation type="journal article" date="2015" name="Genome Announc.">
        <title>Expanding the biotechnology potential of lactobacilli through comparative genomics of 213 strains and associated genera.</title>
        <authorList>
            <person name="Sun Z."/>
            <person name="Harris H.M."/>
            <person name="McCann A."/>
            <person name="Guo C."/>
            <person name="Argimon S."/>
            <person name="Zhang W."/>
            <person name="Yang X."/>
            <person name="Jeffery I.B."/>
            <person name="Cooney J.C."/>
            <person name="Kagawa T.F."/>
            <person name="Liu W."/>
            <person name="Song Y."/>
            <person name="Salvetti E."/>
            <person name="Wrobel A."/>
            <person name="Rasinkangas P."/>
            <person name="Parkhill J."/>
            <person name="Rea M.C."/>
            <person name="O'Sullivan O."/>
            <person name="Ritari J."/>
            <person name="Douillard F.P."/>
            <person name="Paul Ross R."/>
            <person name="Yang R."/>
            <person name="Briner A.E."/>
            <person name="Felis G.E."/>
            <person name="de Vos W.M."/>
            <person name="Barrangou R."/>
            <person name="Klaenhammer T.R."/>
            <person name="Caufield P.W."/>
            <person name="Cui Y."/>
            <person name="Zhang H."/>
            <person name="O'Toole P.W."/>
        </authorList>
    </citation>
    <scope>NUCLEOTIDE SEQUENCE [LARGE SCALE GENOMIC DNA]</scope>
    <source>
        <strain evidence="2 3">JCM 17355</strain>
    </source>
</reference>
<comment type="caution">
    <text evidence="2">The sequence shown here is derived from an EMBL/GenBank/DDBJ whole genome shotgun (WGS) entry which is preliminary data.</text>
</comment>
<dbReference type="SUPFAM" id="SSF46785">
    <property type="entry name" value="Winged helix' DNA-binding domain"/>
    <property type="match status" value="1"/>
</dbReference>
<dbReference type="PANTHER" id="PTHR33238">
    <property type="entry name" value="IRON (METAL) DEPENDENT REPRESSOR, DTXR FAMILY"/>
    <property type="match status" value="1"/>
</dbReference>
<dbReference type="InterPro" id="IPR036390">
    <property type="entry name" value="WH_DNA-bd_sf"/>
</dbReference>
<dbReference type="InterPro" id="IPR036388">
    <property type="entry name" value="WH-like_DNA-bd_sf"/>
</dbReference>
<accession>A0ABR5P689</accession>
<dbReference type="Pfam" id="PF02742">
    <property type="entry name" value="Fe_dep_repr_C"/>
    <property type="match status" value="1"/>
</dbReference>
<sequence>MLFFSESFVTSQIKKSGERILNDLNFLRLIFELGGSFQNVNNIDLAVKANVSKASISDRTQHLSKLGLVKYTKYYGTKLTKKGLNSVIPLIQQHSLLEIWLLDKLNIPLGQVYEKASQLCENPDPLVIDRLNIYLDYPKTCPHGNVIPINCPIPEFSDSSLLSKQVISDKAWKIINFTEDNYLFQILENIDIKLGDQIKVLNINDYDHSMIVLNLRNNIKQILPKNITKMIRVQKVTEMEKSV</sequence>
<dbReference type="EMBL" id="AZDO01000092">
    <property type="protein sequence ID" value="KRK92951.1"/>
    <property type="molecule type" value="Genomic_DNA"/>
</dbReference>
<dbReference type="Proteomes" id="UP000051379">
    <property type="component" value="Unassembled WGS sequence"/>
</dbReference>
<dbReference type="InterPro" id="IPR001367">
    <property type="entry name" value="Fe_dep_repressor"/>
</dbReference>
<evidence type="ECO:0000313" key="3">
    <source>
        <dbReference type="Proteomes" id="UP000051379"/>
    </source>
</evidence>
<dbReference type="InterPro" id="IPR022689">
    <property type="entry name" value="Iron_dep_repressor"/>
</dbReference>
<evidence type="ECO:0000259" key="1">
    <source>
        <dbReference type="Pfam" id="PF02742"/>
    </source>
</evidence>
<dbReference type="SUPFAM" id="SSF47979">
    <property type="entry name" value="Iron-dependent repressor protein, dimerization domain"/>
    <property type="match status" value="1"/>
</dbReference>
<name>A0ABR5P689_9LACO</name>
<feature type="domain" description="Iron dependent repressor metal binding and dimerisation" evidence="1">
    <location>
        <begin position="80"/>
        <end position="148"/>
    </location>
</feature>
<dbReference type="SMART" id="SM00529">
    <property type="entry name" value="HTH_DTXR"/>
    <property type="match status" value="1"/>
</dbReference>